<dbReference type="EMBL" id="RBVX01000003">
    <property type="protein sequence ID" value="RSL34642.1"/>
    <property type="molecule type" value="Genomic_DNA"/>
</dbReference>
<dbReference type="NCBIfam" id="TIGR00380">
    <property type="entry name" value="cobal_cbiB"/>
    <property type="match status" value="1"/>
</dbReference>
<dbReference type="HAMAP" id="MF_00024">
    <property type="entry name" value="CobD_CbiB"/>
    <property type="match status" value="1"/>
</dbReference>
<organism evidence="10 11">
    <name type="scientific">Salibacterium salarium</name>
    <dbReference type="NCBI Taxonomy" id="284579"/>
    <lineage>
        <taxon>Bacteria</taxon>
        <taxon>Bacillati</taxon>
        <taxon>Bacillota</taxon>
        <taxon>Bacilli</taxon>
        <taxon>Bacillales</taxon>
        <taxon>Bacillaceae</taxon>
    </lineage>
</organism>
<dbReference type="Pfam" id="PF03186">
    <property type="entry name" value="CobD_Cbib"/>
    <property type="match status" value="1"/>
</dbReference>
<comment type="caution">
    <text evidence="10">The sequence shown here is derived from an EMBL/GenBank/DDBJ whole genome shotgun (WGS) entry which is preliminary data.</text>
</comment>
<sequence>MIIFLHLGSVTLAYFFDRLFGDPRVPWHLVSIMGKIISILDNVFNKGKHIKQKGLLVVILGTVFFLGVSLLTTLVLYRLHVAAGFVFETCLIWFSIGGKSMIQSVNRIHLSLKNNNIENARKQTAMIVSRNTTHMNGQEITRSVLESTGENISDSMAAPMFYALLGGAPLAVWYRFVNTADAMVGYKTEKYIHFGWAAARLDDVLNYIPARLTAFLMIFTVWKIKKTTWQEAFLIMKKYSSFHDSPNSGYGEAAMAAVLNVRLGGPTSYHGKTVPRPYLGNGERVLNHQCINDGIIIWNWSGVMVLGFLWMIGGIYFVLA</sequence>
<dbReference type="AlphaFoldDB" id="A0A3R9Q6F1"/>
<dbReference type="OrthoDB" id="9811967at2"/>
<accession>A0A3R9Q6F1</accession>
<comment type="caution">
    <text evidence="9">Lacks conserved residue(s) required for the propagation of feature annotation.</text>
</comment>
<dbReference type="PANTHER" id="PTHR34308">
    <property type="entry name" value="COBALAMIN BIOSYNTHESIS PROTEIN CBIB"/>
    <property type="match status" value="1"/>
</dbReference>
<keyword evidence="7 9" id="KW-1133">Transmembrane helix</keyword>
<comment type="function">
    <text evidence="9">Converts cobyric acid to cobinamide by the addition of aminopropanol on the F carboxylic group.</text>
</comment>
<dbReference type="GO" id="GO:0048472">
    <property type="term" value="F:threonine-phosphate decarboxylase activity"/>
    <property type="evidence" value="ECO:0007669"/>
    <property type="project" value="InterPro"/>
</dbReference>
<evidence type="ECO:0000313" key="10">
    <source>
        <dbReference type="EMBL" id="RSL34642.1"/>
    </source>
</evidence>
<keyword evidence="6 9" id="KW-0812">Transmembrane</keyword>
<dbReference type="GO" id="GO:0009236">
    <property type="term" value="P:cobalamin biosynthetic process"/>
    <property type="evidence" value="ECO:0007669"/>
    <property type="project" value="UniProtKB-UniRule"/>
</dbReference>
<protein>
    <recommendedName>
        <fullName evidence="9">Cobalamin biosynthesis protein CobD</fullName>
    </recommendedName>
</protein>
<evidence type="ECO:0000256" key="6">
    <source>
        <dbReference type="ARBA" id="ARBA00022692"/>
    </source>
</evidence>
<evidence type="ECO:0000256" key="8">
    <source>
        <dbReference type="ARBA" id="ARBA00023136"/>
    </source>
</evidence>
<gene>
    <name evidence="9 10" type="primary">cobD</name>
    <name evidence="10" type="ORF">D7Z54_05765</name>
</gene>
<dbReference type="RefSeq" id="WP_125554873.1">
    <property type="nucleotide sequence ID" value="NZ_RBVX01000003.1"/>
</dbReference>
<comment type="similarity">
    <text evidence="3 9">Belongs to the CobD/CbiB family.</text>
</comment>
<dbReference type="Proteomes" id="UP000275076">
    <property type="component" value="Unassembled WGS sequence"/>
</dbReference>
<evidence type="ECO:0000256" key="1">
    <source>
        <dbReference type="ARBA" id="ARBA00004651"/>
    </source>
</evidence>
<evidence type="ECO:0000256" key="5">
    <source>
        <dbReference type="ARBA" id="ARBA00022573"/>
    </source>
</evidence>
<evidence type="ECO:0000256" key="2">
    <source>
        <dbReference type="ARBA" id="ARBA00004953"/>
    </source>
</evidence>
<dbReference type="UniPathway" id="UPA00148"/>
<comment type="subcellular location">
    <subcellularLocation>
        <location evidence="1 9">Cell membrane</location>
        <topology evidence="1 9">Multi-pass membrane protein</topology>
    </subcellularLocation>
</comment>
<feature type="transmembrane region" description="Helical" evidence="9">
    <location>
        <begin position="160"/>
        <end position="177"/>
    </location>
</feature>
<evidence type="ECO:0000256" key="9">
    <source>
        <dbReference type="HAMAP-Rule" id="MF_00024"/>
    </source>
</evidence>
<feature type="transmembrane region" description="Helical" evidence="9">
    <location>
        <begin position="297"/>
        <end position="319"/>
    </location>
</feature>
<dbReference type="PANTHER" id="PTHR34308:SF1">
    <property type="entry name" value="COBALAMIN BIOSYNTHESIS PROTEIN CBIB"/>
    <property type="match status" value="1"/>
</dbReference>
<evidence type="ECO:0000256" key="4">
    <source>
        <dbReference type="ARBA" id="ARBA00022475"/>
    </source>
</evidence>
<keyword evidence="8 9" id="KW-0472">Membrane</keyword>
<evidence type="ECO:0000256" key="3">
    <source>
        <dbReference type="ARBA" id="ARBA00006263"/>
    </source>
</evidence>
<evidence type="ECO:0000313" key="11">
    <source>
        <dbReference type="Proteomes" id="UP000275076"/>
    </source>
</evidence>
<name>A0A3R9Q6F1_9BACI</name>
<evidence type="ECO:0000256" key="7">
    <source>
        <dbReference type="ARBA" id="ARBA00022989"/>
    </source>
</evidence>
<keyword evidence="5 9" id="KW-0169">Cobalamin biosynthesis</keyword>
<proteinExistence type="inferred from homology"/>
<feature type="transmembrane region" description="Helical" evidence="9">
    <location>
        <begin position="56"/>
        <end position="77"/>
    </location>
</feature>
<comment type="pathway">
    <text evidence="2 9">Cofactor biosynthesis; adenosylcobalamin biosynthesis.</text>
</comment>
<keyword evidence="11" id="KW-1185">Reference proteome</keyword>
<keyword evidence="4 9" id="KW-1003">Cell membrane</keyword>
<reference evidence="10 11" key="1">
    <citation type="submission" date="2018-10" db="EMBL/GenBank/DDBJ databases">
        <title>Draft genome sequence of Bacillus salarius IM0101, isolated from a hypersaline soil in Inner Mongolia, China.</title>
        <authorList>
            <person name="Yamprayoonswat W."/>
            <person name="Boonvisut S."/>
            <person name="Jumpathong W."/>
            <person name="Sittihan S."/>
            <person name="Ruangsuj P."/>
            <person name="Wanthongcharoen S."/>
            <person name="Thongpramul N."/>
            <person name="Pimmason S."/>
            <person name="Yu B."/>
            <person name="Yasawong M."/>
        </authorList>
    </citation>
    <scope>NUCLEOTIDE SEQUENCE [LARGE SCALE GENOMIC DNA]</scope>
    <source>
        <strain evidence="10 11">IM0101</strain>
    </source>
</reference>
<dbReference type="GO" id="GO:0005886">
    <property type="term" value="C:plasma membrane"/>
    <property type="evidence" value="ECO:0007669"/>
    <property type="project" value="UniProtKB-SubCell"/>
</dbReference>
<dbReference type="InterPro" id="IPR004485">
    <property type="entry name" value="Cobalamin_biosynth_CobD/CbiB"/>
</dbReference>
<dbReference type="GO" id="GO:0015420">
    <property type="term" value="F:ABC-type vitamin B12 transporter activity"/>
    <property type="evidence" value="ECO:0007669"/>
    <property type="project" value="UniProtKB-UniRule"/>
</dbReference>